<feature type="region of interest" description="Disordered" evidence="1">
    <location>
        <begin position="15"/>
        <end position="37"/>
    </location>
</feature>
<reference evidence="3" key="1">
    <citation type="journal article" date="2014" name="Proc. Natl. Acad. Sci. U.S.A.">
        <title>Extensive sampling of basidiomycete genomes demonstrates inadequacy of the white-rot/brown-rot paradigm for wood decay fungi.</title>
        <authorList>
            <person name="Riley R."/>
            <person name="Salamov A.A."/>
            <person name="Brown D.W."/>
            <person name="Nagy L.G."/>
            <person name="Floudas D."/>
            <person name="Held B.W."/>
            <person name="Levasseur A."/>
            <person name="Lombard V."/>
            <person name="Morin E."/>
            <person name="Otillar R."/>
            <person name="Lindquist E.A."/>
            <person name="Sun H."/>
            <person name="LaButti K.M."/>
            <person name="Schmutz J."/>
            <person name="Jabbour D."/>
            <person name="Luo H."/>
            <person name="Baker S.E."/>
            <person name="Pisabarro A.G."/>
            <person name="Walton J.D."/>
            <person name="Blanchette R.A."/>
            <person name="Henrissat B."/>
            <person name="Martin F."/>
            <person name="Cullen D."/>
            <person name="Hibbett D.S."/>
            <person name="Grigoriev I.V."/>
        </authorList>
    </citation>
    <scope>NUCLEOTIDE SEQUENCE [LARGE SCALE GENOMIC DNA]</scope>
    <source>
        <strain evidence="3">CBS 339.88</strain>
    </source>
</reference>
<name>A0A067SM83_GALM3</name>
<evidence type="ECO:0000313" key="3">
    <source>
        <dbReference type="Proteomes" id="UP000027222"/>
    </source>
</evidence>
<keyword evidence="3" id="KW-1185">Reference proteome</keyword>
<sequence>MFQSFRGAKIITGKGGNSVGGTGGRGGDIGSGNSTVKSQDFRASDLSQFLFPPTVNFDAISWLGTGSGGSGFTGGRGGDIGSGNIGIELKQDFRDAELASGFGGSGTGTQANGGRGGDIGSRNR</sequence>
<feature type="region of interest" description="Disordered" evidence="1">
    <location>
        <begin position="98"/>
        <end position="124"/>
    </location>
</feature>
<feature type="compositionally biased region" description="Gly residues" evidence="1">
    <location>
        <begin position="101"/>
        <end position="124"/>
    </location>
</feature>
<protein>
    <submittedName>
        <fullName evidence="2">Uncharacterized protein</fullName>
    </submittedName>
</protein>
<evidence type="ECO:0000313" key="2">
    <source>
        <dbReference type="EMBL" id="KDR67883.1"/>
    </source>
</evidence>
<dbReference type="Proteomes" id="UP000027222">
    <property type="component" value="Unassembled WGS sequence"/>
</dbReference>
<dbReference type="EMBL" id="KL142412">
    <property type="protein sequence ID" value="KDR67883.1"/>
    <property type="molecule type" value="Genomic_DNA"/>
</dbReference>
<dbReference type="HOGENOM" id="CLU_2004107_0_0_1"/>
<evidence type="ECO:0000256" key="1">
    <source>
        <dbReference type="SAM" id="MobiDB-lite"/>
    </source>
</evidence>
<accession>A0A067SM83</accession>
<feature type="compositionally biased region" description="Gly residues" evidence="1">
    <location>
        <begin position="15"/>
        <end position="30"/>
    </location>
</feature>
<organism evidence="2 3">
    <name type="scientific">Galerina marginata (strain CBS 339.88)</name>
    <dbReference type="NCBI Taxonomy" id="685588"/>
    <lineage>
        <taxon>Eukaryota</taxon>
        <taxon>Fungi</taxon>
        <taxon>Dikarya</taxon>
        <taxon>Basidiomycota</taxon>
        <taxon>Agaricomycotina</taxon>
        <taxon>Agaricomycetes</taxon>
        <taxon>Agaricomycetidae</taxon>
        <taxon>Agaricales</taxon>
        <taxon>Agaricineae</taxon>
        <taxon>Strophariaceae</taxon>
        <taxon>Galerina</taxon>
    </lineage>
</organism>
<dbReference type="AlphaFoldDB" id="A0A067SM83"/>
<proteinExistence type="predicted"/>
<gene>
    <name evidence="2" type="ORF">GALMADRAFT_1067537</name>
</gene>